<proteinExistence type="predicted"/>
<comment type="caution">
    <text evidence="2">The sequence shown here is derived from an EMBL/GenBank/DDBJ whole genome shotgun (WGS) entry which is preliminary data.</text>
</comment>
<sequence>MDPIKLAAAGTGAVIVGGTGVGLHFFVNSLEPVWYSLSLEDGFSSDYSNNVGKDYGNYLVGVYGDKGDQKDRNQKWWEWSYKQLQYDVEVLKEKLSAEFFDNNTSKVSSPYKSKNGNSSTSSKALNEVCESIYKKNKGEADPDGTADSTKSRLSRDMWKYCSHLRTRPILLKENDYGAGEVGNETDHKDKAVSVKASGKDSSNDEFWRLRNDEFFGGKGVGKGNSASQGGLFKALYAKKETNTIGSKDTVKEACKTAYSTKTANKSTSPKVEDADIKKFCYLTPDPNN</sequence>
<accession>A0A478FPR0</accession>
<protein>
    <submittedName>
        <fullName evidence="2">Uncharacterized protein</fullName>
    </submittedName>
</protein>
<feature type="compositionally biased region" description="Basic and acidic residues" evidence="1">
    <location>
        <begin position="184"/>
        <end position="202"/>
    </location>
</feature>
<gene>
    <name evidence="2" type="ORF">MHSWG343_04650</name>
</gene>
<name>A0A478FPR0_9MOLU</name>
<dbReference type="Proteomes" id="UP000324831">
    <property type="component" value="Unassembled WGS sequence"/>
</dbReference>
<dbReference type="AlphaFoldDB" id="A0A478FPR0"/>
<organism evidence="2 3">
    <name type="scientific">Candidatus Mycoplasma haematohominis</name>
    <dbReference type="NCBI Taxonomy" id="1494318"/>
    <lineage>
        <taxon>Bacteria</taxon>
        <taxon>Bacillati</taxon>
        <taxon>Mycoplasmatota</taxon>
        <taxon>Mollicutes</taxon>
        <taxon>Mycoplasmataceae</taxon>
        <taxon>Mycoplasma</taxon>
    </lineage>
</organism>
<evidence type="ECO:0000313" key="3">
    <source>
        <dbReference type="Proteomes" id="UP000324831"/>
    </source>
</evidence>
<evidence type="ECO:0000256" key="1">
    <source>
        <dbReference type="SAM" id="MobiDB-lite"/>
    </source>
</evidence>
<feature type="region of interest" description="Disordered" evidence="1">
    <location>
        <begin position="181"/>
        <end position="202"/>
    </location>
</feature>
<reference evidence="2 3" key="1">
    <citation type="submission" date="2019-01" db="EMBL/GenBank/DDBJ databases">
        <title>Draft genome sequences of Candidatus Mycoplasma haemohominis SWG34-3 identified from a patient with pyrexia, anemia and liver dysfunction.</title>
        <authorList>
            <person name="Sekizuka T."/>
            <person name="Hattori N."/>
            <person name="Katano H."/>
            <person name="Takuma T."/>
            <person name="Ito T."/>
            <person name="Arai N."/>
            <person name="Yanai R."/>
            <person name="Ishii S."/>
            <person name="Miura Y."/>
            <person name="Tokunaga T."/>
            <person name="Watanabe H."/>
            <person name="Nomura N."/>
            <person name="Eguchi J."/>
            <person name="Arai T."/>
            <person name="Hasegawa H."/>
            <person name="Nakamaki T."/>
            <person name="Wakita T."/>
            <person name="Niki Y."/>
            <person name="Kuroda M."/>
        </authorList>
    </citation>
    <scope>NUCLEOTIDE SEQUENCE [LARGE SCALE GENOMIC DNA]</scope>
    <source>
        <strain evidence="2">SWG34-3</strain>
    </source>
</reference>
<dbReference type="EMBL" id="BIMN01000002">
    <property type="protein sequence ID" value="GCE63468.1"/>
    <property type="molecule type" value="Genomic_DNA"/>
</dbReference>
<evidence type="ECO:0000313" key="2">
    <source>
        <dbReference type="EMBL" id="GCE63468.1"/>
    </source>
</evidence>